<evidence type="ECO:0000313" key="3">
    <source>
        <dbReference type="Proteomes" id="UP001596137"/>
    </source>
</evidence>
<dbReference type="Pfam" id="PF11716">
    <property type="entry name" value="MDMPI_N"/>
    <property type="match status" value="1"/>
</dbReference>
<dbReference type="InterPro" id="IPR017520">
    <property type="entry name" value="CHP03086"/>
</dbReference>
<dbReference type="Gene3D" id="1.20.120.450">
    <property type="entry name" value="dinb family like domain"/>
    <property type="match status" value="1"/>
</dbReference>
<sequence length="200" mass="21033">MIDLGPAAREIVRLLDGVGDDLTGPTPCPGYSVAALLDHIMGLSLAFAWGARKTPHEEREGDVSAPGKATAEHLDPRWREVLPGRLTALAEAWREPGAWEGMTEVAGVTMPGEMMGIVALDEVVLHGWDLARATGQSFTCDPASTEAVLAFTAATAQPDQAAGREGLFGPVIEIPGDAPAFDRLLGFAGRDPGWRPAQAA</sequence>
<gene>
    <name evidence="2" type="ORF">ACFP1K_17155</name>
</gene>
<dbReference type="NCBIfam" id="TIGR03086">
    <property type="entry name" value="TIGR03086 family metal-binding protein"/>
    <property type="match status" value="1"/>
</dbReference>
<proteinExistence type="predicted"/>
<dbReference type="EMBL" id="JBHSRF010000022">
    <property type="protein sequence ID" value="MFC6082902.1"/>
    <property type="molecule type" value="Genomic_DNA"/>
</dbReference>
<dbReference type="Proteomes" id="UP001596137">
    <property type="component" value="Unassembled WGS sequence"/>
</dbReference>
<dbReference type="SUPFAM" id="SSF109854">
    <property type="entry name" value="DinB/YfiT-like putative metalloenzymes"/>
    <property type="match status" value="1"/>
</dbReference>
<evidence type="ECO:0000313" key="2">
    <source>
        <dbReference type="EMBL" id="MFC6082902.1"/>
    </source>
</evidence>
<dbReference type="NCBIfam" id="TIGR03083">
    <property type="entry name" value="maleylpyruvate isomerase family mycothiol-dependent enzyme"/>
    <property type="match status" value="1"/>
</dbReference>
<evidence type="ECO:0000259" key="1">
    <source>
        <dbReference type="Pfam" id="PF11716"/>
    </source>
</evidence>
<comment type="caution">
    <text evidence="2">The sequence shown here is derived from an EMBL/GenBank/DDBJ whole genome shotgun (WGS) entry which is preliminary data.</text>
</comment>
<keyword evidence="3" id="KW-1185">Reference proteome</keyword>
<name>A0ABW1NL64_9ACTN</name>
<feature type="domain" description="Mycothiol-dependent maleylpyruvate isomerase metal-binding" evidence="1">
    <location>
        <begin position="6"/>
        <end position="131"/>
    </location>
</feature>
<dbReference type="RefSeq" id="WP_380753911.1">
    <property type="nucleotide sequence ID" value="NZ_JBHSRF010000022.1"/>
</dbReference>
<protein>
    <submittedName>
        <fullName evidence="2">TIGR03086 family metal-binding protein</fullName>
    </submittedName>
</protein>
<dbReference type="InterPro" id="IPR017517">
    <property type="entry name" value="Maleyloyr_isom"/>
</dbReference>
<reference evidence="3" key="1">
    <citation type="journal article" date="2019" name="Int. J. Syst. Evol. Microbiol.">
        <title>The Global Catalogue of Microorganisms (GCM) 10K type strain sequencing project: providing services to taxonomists for standard genome sequencing and annotation.</title>
        <authorList>
            <consortium name="The Broad Institute Genomics Platform"/>
            <consortium name="The Broad Institute Genome Sequencing Center for Infectious Disease"/>
            <person name="Wu L."/>
            <person name="Ma J."/>
        </authorList>
    </citation>
    <scope>NUCLEOTIDE SEQUENCE [LARGE SCALE GENOMIC DNA]</scope>
    <source>
        <strain evidence="3">JCM 30346</strain>
    </source>
</reference>
<dbReference type="InterPro" id="IPR024344">
    <property type="entry name" value="MDMPI_metal-binding"/>
</dbReference>
<organism evidence="2 3">
    <name type="scientific">Sphaerisporangium aureirubrum</name>
    <dbReference type="NCBI Taxonomy" id="1544736"/>
    <lineage>
        <taxon>Bacteria</taxon>
        <taxon>Bacillati</taxon>
        <taxon>Actinomycetota</taxon>
        <taxon>Actinomycetes</taxon>
        <taxon>Streptosporangiales</taxon>
        <taxon>Streptosporangiaceae</taxon>
        <taxon>Sphaerisporangium</taxon>
    </lineage>
</organism>
<dbReference type="InterPro" id="IPR034660">
    <property type="entry name" value="DinB/YfiT-like"/>
</dbReference>
<accession>A0ABW1NL64</accession>